<proteinExistence type="inferred from homology"/>
<keyword evidence="2 8" id="KW-0813">Transport</keyword>
<feature type="transmembrane region" description="Helical" evidence="8">
    <location>
        <begin position="326"/>
        <end position="347"/>
    </location>
</feature>
<feature type="transmembrane region" description="Helical" evidence="8">
    <location>
        <begin position="136"/>
        <end position="159"/>
    </location>
</feature>
<evidence type="ECO:0000256" key="8">
    <source>
        <dbReference type="RuleBase" id="RU363032"/>
    </source>
</evidence>
<keyword evidence="11" id="KW-1185">Reference proteome</keyword>
<protein>
    <submittedName>
        <fullName evidence="10">ABC transporter permease</fullName>
    </submittedName>
</protein>
<evidence type="ECO:0000259" key="9">
    <source>
        <dbReference type="PROSITE" id="PS50928"/>
    </source>
</evidence>
<keyword evidence="7 8" id="KW-0472">Membrane</keyword>
<feature type="transmembrane region" description="Helical" evidence="8">
    <location>
        <begin position="231"/>
        <end position="253"/>
    </location>
</feature>
<dbReference type="PANTHER" id="PTHR43357:SF3">
    <property type="entry name" value="FE(3+)-TRANSPORT SYSTEM PERMEASE PROTEIN FBPB 2"/>
    <property type="match status" value="1"/>
</dbReference>
<feature type="transmembrane region" description="Helical" evidence="8">
    <location>
        <begin position="27"/>
        <end position="51"/>
    </location>
</feature>
<evidence type="ECO:0000256" key="2">
    <source>
        <dbReference type="ARBA" id="ARBA00022448"/>
    </source>
</evidence>
<keyword evidence="5 8" id="KW-0812">Transmembrane</keyword>
<gene>
    <name evidence="10" type="ORF">ACFQ2V_03575</name>
</gene>
<comment type="subcellular location">
    <subcellularLocation>
        <location evidence="1">Cell inner membrane</location>
        <topology evidence="1">Multi-pass membrane protein</topology>
    </subcellularLocation>
    <subcellularLocation>
        <location evidence="8">Cell membrane</location>
        <topology evidence="8">Multi-pass membrane protein</topology>
    </subcellularLocation>
</comment>
<feature type="transmembrane region" description="Helical" evidence="8">
    <location>
        <begin position="391"/>
        <end position="408"/>
    </location>
</feature>
<feature type="transmembrane region" description="Helical" evidence="8">
    <location>
        <begin position="367"/>
        <end position="385"/>
    </location>
</feature>
<dbReference type="InterPro" id="IPR000515">
    <property type="entry name" value="MetI-like"/>
</dbReference>
<dbReference type="PROSITE" id="PS50928">
    <property type="entry name" value="ABC_TM1"/>
    <property type="match status" value="2"/>
</dbReference>
<dbReference type="InterPro" id="IPR035906">
    <property type="entry name" value="MetI-like_sf"/>
</dbReference>
<dbReference type="PANTHER" id="PTHR43357">
    <property type="entry name" value="INNER MEMBRANE ABC TRANSPORTER PERMEASE PROTEIN YDCV"/>
    <property type="match status" value="1"/>
</dbReference>
<dbReference type="RefSeq" id="WP_386050761.1">
    <property type="nucleotide sequence ID" value="NZ_JBHTKH010000001.1"/>
</dbReference>
<evidence type="ECO:0000313" key="10">
    <source>
        <dbReference type="EMBL" id="MFD1053374.1"/>
    </source>
</evidence>
<dbReference type="Proteomes" id="UP001597046">
    <property type="component" value="Unassembled WGS sequence"/>
</dbReference>
<dbReference type="SUPFAM" id="SSF161098">
    <property type="entry name" value="MetI-like"/>
    <property type="match status" value="2"/>
</dbReference>
<feature type="transmembrane region" description="Helical" evidence="8">
    <location>
        <begin position="103"/>
        <end position="124"/>
    </location>
</feature>
<keyword evidence="4" id="KW-0997">Cell inner membrane</keyword>
<keyword evidence="3" id="KW-1003">Cell membrane</keyword>
<keyword evidence="6 8" id="KW-1133">Transmembrane helix</keyword>
<evidence type="ECO:0000256" key="1">
    <source>
        <dbReference type="ARBA" id="ARBA00004429"/>
    </source>
</evidence>
<dbReference type="CDD" id="cd06261">
    <property type="entry name" value="TM_PBP2"/>
    <property type="match status" value="2"/>
</dbReference>
<sequence length="526" mass="55170">MTANVLGRIATGSPGRPWRSGSVATRLVAGLVALVCCTPLVVIVTKALAVGPERAGRLLWRPRVGELLGNTLSLVVLTVSITVVLGVAAAWLVERTDLPLAGLWRVVLVCPLAVPAFVNAYAWVSIRPDLNGLSGAVLVTSLSYFPFVFLPVAAVLRGLDRSLEDTARSLGLGPWRAFLRATLPQLRPALMGGALLVALHLLAEFGVLALVRFPTFTTAILDQYQVAFDDAAGSVLASALLALCLAFLTVDLVSRGRARHARLGRGTPQRPTPVRLGRVTPVALSGIGVLVLLAIAVPVGSIGRWLAMGADSLSAGDLLGPVWSTLRLAATAAVLTTVAAFPVAWLVVRATDRRDRWVAVAVERSTYLASSLPGVVVALALVGLAVRYLPAVYQTSVLLVLAYGILFVPRAMVSIRAALAHLPPELGDAARALGDSPARAFVRVQLPLVLRGTLAGFALVFIAVSTELTATLLLAPTGTRTLATAFWAASESLDYAAAAPYAAALVILSAPVTYLLMRRTEEVTAT</sequence>
<name>A0ABW3MVC5_9MICO</name>
<reference evidence="11" key="1">
    <citation type="journal article" date="2019" name="Int. J. Syst. Evol. Microbiol.">
        <title>The Global Catalogue of Microorganisms (GCM) 10K type strain sequencing project: providing services to taxonomists for standard genome sequencing and annotation.</title>
        <authorList>
            <consortium name="The Broad Institute Genomics Platform"/>
            <consortium name="The Broad Institute Genome Sequencing Center for Infectious Disease"/>
            <person name="Wu L."/>
            <person name="Ma J."/>
        </authorList>
    </citation>
    <scope>NUCLEOTIDE SEQUENCE [LARGE SCALE GENOMIC DNA]</scope>
    <source>
        <strain evidence="11">CCUG 57508</strain>
    </source>
</reference>
<evidence type="ECO:0000256" key="7">
    <source>
        <dbReference type="ARBA" id="ARBA00023136"/>
    </source>
</evidence>
<comment type="caution">
    <text evidence="10">The sequence shown here is derived from an EMBL/GenBank/DDBJ whole genome shotgun (WGS) entry which is preliminary data.</text>
</comment>
<feature type="transmembrane region" description="Helical" evidence="8">
    <location>
        <begin position="448"/>
        <end position="475"/>
    </location>
</feature>
<evidence type="ECO:0000256" key="5">
    <source>
        <dbReference type="ARBA" id="ARBA00022692"/>
    </source>
</evidence>
<feature type="transmembrane region" description="Helical" evidence="8">
    <location>
        <begin position="495"/>
        <end position="517"/>
    </location>
</feature>
<dbReference type="EMBL" id="JBHTKH010000001">
    <property type="protein sequence ID" value="MFD1053374.1"/>
    <property type="molecule type" value="Genomic_DNA"/>
</dbReference>
<dbReference type="Pfam" id="PF00528">
    <property type="entry name" value="BPD_transp_1"/>
    <property type="match status" value="2"/>
</dbReference>
<organism evidence="10 11">
    <name type="scientific">Terrabacter terrigena</name>
    <dbReference type="NCBI Taxonomy" id="574718"/>
    <lineage>
        <taxon>Bacteria</taxon>
        <taxon>Bacillati</taxon>
        <taxon>Actinomycetota</taxon>
        <taxon>Actinomycetes</taxon>
        <taxon>Micrococcales</taxon>
        <taxon>Intrasporangiaceae</taxon>
        <taxon>Terrabacter</taxon>
    </lineage>
</organism>
<comment type="similarity">
    <text evidence="8">Belongs to the binding-protein-dependent transport system permease family.</text>
</comment>
<feature type="domain" description="ABC transmembrane type-1" evidence="9">
    <location>
        <begin position="322"/>
        <end position="516"/>
    </location>
</feature>
<feature type="transmembrane region" description="Helical" evidence="8">
    <location>
        <begin position="282"/>
        <end position="306"/>
    </location>
</feature>
<feature type="transmembrane region" description="Helical" evidence="8">
    <location>
        <begin position="189"/>
        <end position="211"/>
    </location>
</feature>
<feature type="domain" description="ABC transmembrane type-1" evidence="9">
    <location>
        <begin position="68"/>
        <end position="253"/>
    </location>
</feature>
<evidence type="ECO:0000256" key="4">
    <source>
        <dbReference type="ARBA" id="ARBA00022519"/>
    </source>
</evidence>
<evidence type="ECO:0000256" key="6">
    <source>
        <dbReference type="ARBA" id="ARBA00022989"/>
    </source>
</evidence>
<accession>A0ABW3MVC5</accession>
<feature type="transmembrane region" description="Helical" evidence="8">
    <location>
        <begin position="71"/>
        <end position="91"/>
    </location>
</feature>
<evidence type="ECO:0000313" key="11">
    <source>
        <dbReference type="Proteomes" id="UP001597046"/>
    </source>
</evidence>
<evidence type="ECO:0000256" key="3">
    <source>
        <dbReference type="ARBA" id="ARBA00022475"/>
    </source>
</evidence>
<dbReference type="Gene3D" id="1.10.3720.10">
    <property type="entry name" value="MetI-like"/>
    <property type="match status" value="2"/>
</dbReference>